<keyword evidence="1" id="KW-1133">Transmembrane helix</keyword>
<evidence type="ECO:0000313" key="2">
    <source>
        <dbReference type="EMBL" id="TYH58752.1"/>
    </source>
</evidence>
<sequence length="100" mass="11626">METRQQPCVASSVINGIKVWNGTCFLACFKDCIRNMLHECLRLLFWFLSFFLMSATSLAVACKDDRPMARDQMGICVPRMDRLIAMEMCHVYIRAQVLWQ</sequence>
<evidence type="ECO:0000256" key="1">
    <source>
        <dbReference type="SAM" id="Phobius"/>
    </source>
</evidence>
<organism evidence="2 3">
    <name type="scientific">Gossypium tomentosum</name>
    <name type="common">Hawaiian cotton</name>
    <name type="synonym">Gossypium sandvicense</name>
    <dbReference type="NCBI Taxonomy" id="34277"/>
    <lineage>
        <taxon>Eukaryota</taxon>
        <taxon>Viridiplantae</taxon>
        <taxon>Streptophyta</taxon>
        <taxon>Embryophyta</taxon>
        <taxon>Tracheophyta</taxon>
        <taxon>Spermatophyta</taxon>
        <taxon>Magnoliopsida</taxon>
        <taxon>eudicotyledons</taxon>
        <taxon>Gunneridae</taxon>
        <taxon>Pentapetalae</taxon>
        <taxon>rosids</taxon>
        <taxon>malvids</taxon>
        <taxon>Malvales</taxon>
        <taxon>Malvaceae</taxon>
        <taxon>Malvoideae</taxon>
        <taxon>Gossypium</taxon>
    </lineage>
</organism>
<keyword evidence="3" id="KW-1185">Reference proteome</keyword>
<gene>
    <name evidence="2" type="ORF">ES332_D08G176100v1</name>
</gene>
<dbReference type="AlphaFoldDB" id="A0A5D2JW89"/>
<proteinExistence type="predicted"/>
<keyword evidence="1" id="KW-0812">Transmembrane</keyword>
<feature type="transmembrane region" description="Helical" evidence="1">
    <location>
        <begin position="43"/>
        <end position="62"/>
    </location>
</feature>
<dbReference type="Proteomes" id="UP000322667">
    <property type="component" value="Chromosome D08"/>
</dbReference>
<protein>
    <submittedName>
        <fullName evidence="2">Uncharacterized protein</fullName>
    </submittedName>
</protein>
<dbReference type="EMBL" id="CM017630">
    <property type="protein sequence ID" value="TYH58752.1"/>
    <property type="molecule type" value="Genomic_DNA"/>
</dbReference>
<accession>A0A5D2JW89</accession>
<keyword evidence="1" id="KW-0472">Membrane</keyword>
<name>A0A5D2JW89_GOSTO</name>
<reference evidence="2 3" key="1">
    <citation type="submission" date="2019-07" db="EMBL/GenBank/DDBJ databases">
        <title>WGS assembly of Gossypium tomentosum.</title>
        <authorList>
            <person name="Chen Z.J."/>
            <person name="Sreedasyam A."/>
            <person name="Ando A."/>
            <person name="Song Q."/>
            <person name="De L."/>
            <person name="Hulse-Kemp A."/>
            <person name="Ding M."/>
            <person name="Ye W."/>
            <person name="Kirkbride R."/>
            <person name="Jenkins J."/>
            <person name="Plott C."/>
            <person name="Lovell J."/>
            <person name="Lin Y.-M."/>
            <person name="Vaughn R."/>
            <person name="Liu B."/>
            <person name="Li W."/>
            <person name="Simpson S."/>
            <person name="Scheffler B."/>
            <person name="Saski C."/>
            <person name="Grover C."/>
            <person name="Hu G."/>
            <person name="Conover J."/>
            <person name="Carlson J."/>
            <person name="Shu S."/>
            <person name="Boston L."/>
            <person name="Williams M."/>
            <person name="Peterson D."/>
            <person name="Mcgee K."/>
            <person name="Jones D."/>
            <person name="Wendel J."/>
            <person name="Stelly D."/>
            <person name="Grimwood J."/>
            <person name="Schmutz J."/>
        </authorList>
    </citation>
    <scope>NUCLEOTIDE SEQUENCE [LARGE SCALE GENOMIC DNA]</scope>
    <source>
        <strain evidence="2">7179.01</strain>
    </source>
</reference>
<evidence type="ECO:0000313" key="3">
    <source>
        <dbReference type="Proteomes" id="UP000322667"/>
    </source>
</evidence>